<dbReference type="PROSITE" id="PS51094">
    <property type="entry name" value="PTS_EIIA_TYPE_2"/>
    <property type="match status" value="1"/>
</dbReference>
<evidence type="ECO:0000313" key="3">
    <source>
        <dbReference type="Proteomes" id="UP000004322"/>
    </source>
</evidence>
<reference evidence="2" key="1">
    <citation type="submission" date="2011-07" db="EMBL/GenBank/DDBJ databases">
        <authorList>
            <person name="Stanhope M.J."/>
            <person name="Durkin A.S."/>
            <person name="Hostetler J."/>
            <person name="Kim M."/>
            <person name="Radune D."/>
            <person name="Singh I."/>
            <person name="Town C.D."/>
        </authorList>
    </citation>
    <scope>NUCLEOTIDE SEQUENCE [LARGE SCALE GENOMIC DNA]</scope>
    <source>
        <strain evidence="2">HS-6</strain>
    </source>
</reference>
<dbReference type="EMBL" id="AEUV02000002">
    <property type="protein sequence ID" value="EHI74486.1"/>
    <property type="molecule type" value="Genomic_DNA"/>
</dbReference>
<dbReference type="Pfam" id="PF00359">
    <property type="entry name" value="PTS_EIIA_2"/>
    <property type="match status" value="1"/>
</dbReference>
<gene>
    <name evidence="2" type="ORF">STRCR_2239</name>
</gene>
<dbReference type="Gene3D" id="3.40.930.10">
    <property type="entry name" value="Mannitol-specific EII, Chain A"/>
    <property type="match status" value="1"/>
</dbReference>
<dbReference type="eggNOG" id="COG1762">
    <property type="taxonomic scope" value="Bacteria"/>
</dbReference>
<dbReference type="PANTHER" id="PTHR47738:SF3">
    <property type="entry name" value="PHOSPHOTRANSFERASE SYSTEM MANNITOL_FRUCTOSE-SPECIFIC IIA DOMAIN CONTAINING PROTEIN"/>
    <property type="match status" value="1"/>
</dbReference>
<evidence type="ECO:0000259" key="1">
    <source>
        <dbReference type="PROSITE" id="PS51094"/>
    </source>
</evidence>
<dbReference type="Proteomes" id="UP000004322">
    <property type="component" value="Unassembled WGS sequence"/>
</dbReference>
<dbReference type="CDD" id="cd00211">
    <property type="entry name" value="PTS_IIA_fru"/>
    <property type="match status" value="1"/>
</dbReference>
<dbReference type="InterPro" id="IPR002178">
    <property type="entry name" value="PTS_EIIA_type-2_dom"/>
</dbReference>
<comment type="caution">
    <text evidence="2">The sequence shown here is derived from an EMBL/GenBank/DDBJ whole genome shotgun (WGS) entry which is preliminary data.</text>
</comment>
<dbReference type="SUPFAM" id="SSF55804">
    <property type="entry name" value="Phoshotransferase/anion transport protein"/>
    <property type="match status" value="1"/>
</dbReference>
<sequence length="158" mass="17679">MSENIKLLDYLDERLIFTGQSFKTSTDLFETISNVALKLGNVRKDFLPRVMDREANFPTGIQLENIGVAIPHTDAECILKEFVAVVVNQSPTIFKSMEDPSQSVQASIVFVLGLNQPHKQLEMLQSLMGLLQNEKLLFQIVAATSAEEVLKIVKTNKL</sequence>
<protein>
    <submittedName>
        <fullName evidence="2">PTS system, IIA component family protein</fullName>
    </submittedName>
</protein>
<keyword evidence="3" id="KW-1185">Reference proteome</keyword>
<dbReference type="RefSeq" id="WP_004227748.1">
    <property type="nucleotide sequence ID" value="NZ_AEUV02000002.1"/>
</dbReference>
<dbReference type="OrthoDB" id="370976at2"/>
<name>G5JSW8_STRCG</name>
<accession>G5JSW8</accession>
<evidence type="ECO:0000313" key="2">
    <source>
        <dbReference type="EMBL" id="EHI74486.1"/>
    </source>
</evidence>
<dbReference type="InterPro" id="IPR051541">
    <property type="entry name" value="PTS_SugarTrans_NitroReg"/>
</dbReference>
<dbReference type="AlphaFoldDB" id="G5JSW8"/>
<dbReference type="InterPro" id="IPR016152">
    <property type="entry name" value="PTrfase/Anion_transptr"/>
</dbReference>
<dbReference type="PANTHER" id="PTHR47738">
    <property type="entry name" value="PTS SYSTEM FRUCTOSE-LIKE EIIA COMPONENT-RELATED"/>
    <property type="match status" value="1"/>
</dbReference>
<feature type="domain" description="PTS EIIA type-2" evidence="1">
    <location>
        <begin position="9"/>
        <end position="156"/>
    </location>
</feature>
<dbReference type="STRING" id="873449.STRCR_2239"/>
<organism evidence="2 3">
    <name type="scientific">Streptococcus criceti HS-6</name>
    <dbReference type="NCBI Taxonomy" id="873449"/>
    <lineage>
        <taxon>Bacteria</taxon>
        <taxon>Bacillati</taxon>
        <taxon>Bacillota</taxon>
        <taxon>Bacilli</taxon>
        <taxon>Lactobacillales</taxon>
        <taxon>Streptococcaceae</taxon>
        <taxon>Streptococcus</taxon>
    </lineage>
</organism>
<proteinExistence type="predicted"/>